<evidence type="ECO:0000313" key="1">
    <source>
        <dbReference type="EMBL" id="ESQ92666.1"/>
    </source>
</evidence>
<gene>
    <name evidence="1" type="ORF">ABENE_07550</name>
</gene>
<name>V4PWD5_9CAUL</name>
<accession>V4PWD5</accession>
<dbReference type="AlphaFoldDB" id="V4PWD5"/>
<proteinExistence type="predicted"/>
<sequence length="64" mass="7059">MTIIYFQAFISRHRILTGWVSFAPAWQDGAQTSFLQIGAILMLTNMAIVISNNTNAGDLSIKTV</sequence>
<dbReference type="RefSeq" id="WP_018082566.1">
    <property type="nucleotide sequence ID" value="NZ_AQWM01000015.1"/>
</dbReference>
<comment type="caution">
    <text evidence="1">The sequence shown here is derived from an EMBL/GenBank/DDBJ whole genome shotgun (WGS) entry which is preliminary data.</text>
</comment>
<protein>
    <submittedName>
        <fullName evidence="1">Uncharacterized protein</fullName>
    </submittedName>
</protein>
<reference evidence="1 2" key="1">
    <citation type="journal article" date="2014" name="Nature">
        <title>Sequential evolution of bacterial morphology by co-option of a developmental regulator.</title>
        <authorList>
            <person name="Jiang C."/>
            <person name="Brown P.J."/>
            <person name="Ducret A."/>
            <person name="Brun Y.V."/>
        </authorList>
    </citation>
    <scope>NUCLEOTIDE SEQUENCE [LARGE SCALE GENOMIC DNA]</scope>
    <source>
        <strain evidence="1 2">DSM 16100</strain>
    </source>
</reference>
<keyword evidence="2" id="KW-1185">Reference proteome</keyword>
<dbReference type="Proteomes" id="UP000017837">
    <property type="component" value="Unassembled WGS sequence"/>
</dbReference>
<evidence type="ECO:0000313" key="2">
    <source>
        <dbReference type="Proteomes" id="UP000017837"/>
    </source>
</evidence>
<dbReference type="PATRIC" id="fig|1121022.4.peg.1513"/>
<dbReference type="EMBL" id="AWGB01000011">
    <property type="protein sequence ID" value="ESQ92666.1"/>
    <property type="molecule type" value="Genomic_DNA"/>
</dbReference>
<organism evidence="1 2">
    <name type="scientific">Asticcacaulis benevestitus DSM 16100 = ATCC BAA-896</name>
    <dbReference type="NCBI Taxonomy" id="1121022"/>
    <lineage>
        <taxon>Bacteria</taxon>
        <taxon>Pseudomonadati</taxon>
        <taxon>Pseudomonadota</taxon>
        <taxon>Alphaproteobacteria</taxon>
        <taxon>Caulobacterales</taxon>
        <taxon>Caulobacteraceae</taxon>
        <taxon>Asticcacaulis</taxon>
    </lineage>
</organism>